<feature type="domain" description="Nicotinate/nicotinamide phosphoribosyltransferase" evidence="9">
    <location>
        <begin position="159"/>
        <end position="373"/>
    </location>
</feature>
<keyword evidence="11" id="KW-0328">Glycosyltransferase</keyword>
<dbReference type="HAMAP" id="MF_00570">
    <property type="entry name" value="NAPRTase"/>
    <property type="match status" value="1"/>
</dbReference>
<accession>A0ABU1APS8</accession>
<dbReference type="Proteomes" id="UP001243717">
    <property type="component" value="Unassembled WGS sequence"/>
</dbReference>
<dbReference type="Pfam" id="PF04095">
    <property type="entry name" value="NAPRTase"/>
    <property type="match status" value="1"/>
</dbReference>
<evidence type="ECO:0000256" key="4">
    <source>
        <dbReference type="ARBA" id="ARBA00022553"/>
    </source>
</evidence>
<dbReference type="InterPro" id="IPR041525">
    <property type="entry name" value="N/Namide_PRibTrfase"/>
</dbReference>
<comment type="catalytic activity">
    <reaction evidence="7 8">
        <text>5-phospho-alpha-D-ribose 1-diphosphate + nicotinate + ATP + H2O = nicotinate beta-D-ribonucleotide + ADP + phosphate + diphosphate</text>
        <dbReference type="Rhea" id="RHEA:36163"/>
        <dbReference type="ChEBI" id="CHEBI:15377"/>
        <dbReference type="ChEBI" id="CHEBI:30616"/>
        <dbReference type="ChEBI" id="CHEBI:32544"/>
        <dbReference type="ChEBI" id="CHEBI:33019"/>
        <dbReference type="ChEBI" id="CHEBI:43474"/>
        <dbReference type="ChEBI" id="CHEBI:57502"/>
        <dbReference type="ChEBI" id="CHEBI:58017"/>
        <dbReference type="ChEBI" id="CHEBI:456216"/>
        <dbReference type="EC" id="6.3.4.21"/>
    </reaction>
</comment>
<evidence type="ECO:0000256" key="6">
    <source>
        <dbReference type="ARBA" id="ARBA00022642"/>
    </source>
</evidence>
<evidence type="ECO:0000259" key="9">
    <source>
        <dbReference type="Pfam" id="PF04095"/>
    </source>
</evidence>
<dbReference type="SUPFAM" id="SSF51690">
    <property type="entry name" value="Nicotinate/Quinolinate PRTase C-terminal domain-like"/>
    <property type="match status" value="1"/>
</dbReference>
<dbReference type="PIRSF" id="PIRSF000484">
    <property type="entry name" value="NAPRT"/>
    <property type="match status" value="1"/>
</dbReference>
<dbReference type="PANTHER" id="PTHR11098:SF1">
    <property type="entry name" value="NICOTINATE PHOSPHORIBOSYLTRANSFERASE"/>
    <property type="match status" value="1"/>
</dbReference>
<dbReference type="RefSeq" id="WP_308986313.1">
    <property type="nucleotide sequence ID" value="NZ_JARXIC010000035.1"/>
</dbReference>
<proteinExistence type="inferred from homology"/>
<evidence type="ECO:0000256" key="8">
    <source>
        <dbReference type="RuleBase" id="RU003838"/>
    </source>
</evidence>
<keyword evidence="6 7" id="KW-0662">Pyridine nucleotide biosynthesis</keyword>
<keyword evidence="11" id="KW-0808">Transferase</keyword>
<comment type="similarity">
    <text evidence="2 7 8">Belongs to the NAPRTase family.</text>
</comment>
<evidence type="ECO:0000256" key="1">
    <source>
        <dbReference type="ARBA" id="ARBA00004952"/>
    </source>
</evidence>
<comment type="PTM">
    <text evidence="7 8">Transiently phosphorylated on a His residue during the reaction cycle. Phosphorylation strongly increases the affinity for substrates and increases the rate of nicotinate D-ribonucleotide production. Dephosphorylation regenerates the low-affinity form of the enzyme, leading to product release.</text>
</comment>
<feature type="domain" description="Nicotinate phosphoribosyltransferase N-terminal" evidence="10">
    <location>
        <begin position="5"/>
        <end position="124"/>
    </location>
</feature>
<dbReference type="PANTHER" id="PTHR11098">
    <property type="entry name" value="NICOTINATE PHOSPHORIBOSYLTRANSFERASE"/>
    <property type="match status" value="1"/>
</dbReference>
<dbReference type="GO" id="GO:0004516">
    <property type="term" value="F:nicotinate phosphoribosyltransferase activity"/>
    <property type="evidence" value="ECO:0007669"/>
    <property type="project" value="UniProtKB-EC"/>
</dbReference>
<evidence type="ECO:0000256" key="5">
    <source>
        <dbReference type="ARBA" id="ARBA00022598"/>
    </source>
</evidence>
<protein>
    <recommendedName>
        <fullName evidence="3 7">Nicotinate phosphoribosyltransferase</fullName>
        <shortName evidence="7">NAPRTase</shortName>
        <ecNumber evidence="3 7">6.3.4.21</ecNumber>
    </recommendedName>
</protein>
<keyword evidence="12" id="KW-1185">Reference proteome</keyword>
<dbReference type="Gene3D" id="3.20.140.10">
    <property type="entry name" value="nicotinate phosphoribosyltransferase"/>
    <property type="match status" value="1"/>
</dbReference>
<feature type="modified residue" description="Phosphohistidine; by autocatalysis" evidence="7">
    <location>
        <position position="210"/>
    </location>
</feature>
<reference evidence="11 12" key="1">
    <citation type="submission" date="2023-04" db="EMBL/GenBank/DDBJ databases">
        <title>A novel bacteria isolated from coastal sediment.</title>
        <authorList>
            <person name="Liu X.-J."/>
            <person name="Du Z.-J."/>
        </authorList>
    </citation>
    <scope>NUCLEOTIDE SEQUENCE [LARGE SCALE GENOMIC DNA]</scope>
    <source>
        <strain evidence="11 12">SDUM461004</strain>
    </source>
</reference>
<organism evidence="11 12">
    <name type="scientific">Thalassobacterium sedimentorum</name>
    <dbReference type="NCBI Taxonomy" id="3041258"/>
    <lineage>
        <taxon>Bacteria</taxon>
        <taxon>Pseudomonadati</taxon>
        <taxon>Verrucomicrobiota</taxon>
        <taxon>Opitutia</taxon>
        <taxon>Puniceicoccales</taxon>
        <taxon>Coraliomargaritaceae</taxon>
        <taxon>Thalassobacterium</taxon>
    </lineage>
</organism>
<dbReference type="InterPro" id="IPR036068">
    <property type="entry name" value="Nicotinate_pribotase-like_C"/>
</dbReference>
<dbReference type="NCBIfam" id="NF003704">
    <property type="entry name" value="PRK05321.1"/>
    <property type="match status" value="1"/>
</dbReference>
<name>A0ABU1APS8_9BACT</name>
<sequence>MNTLLDNDLYKFTMMQAVWLKYPKARVRYQFINRRREDVFTEEAVHIIRERIMRLADCCLTEGELQFLAELPFIRFDFIEFLRGFTLSAEDVKVEFEDGHLHLWIEGTWVNTILWEVPLMAIISEVYFEVVDTNWTSDLSGYAKKTAEKGRRLSAEGCNFFDFGTRRRRSYAYQDAVVAAFNDVGGTFGGTSNLHFAMKYGLRPIGTMAHEWIMGHAGLGRVETANQVALDAWLEVYQGQLDTALTDTYTTEFFLQNIRGRLAQTYDALRHDSECPLGFADKVLQFYADEGIDPAEKGIVFSDSLNVDKAVEINRHVAGRTKAWFGIGTHFTNDFGDSCALNIVIKLYEVDGVKVAKISDNPIKASGDPLAVQRSLEAIQAAAVKLA</sequence>
<dbReference type="EMBL" id="JARXIC010000035">
    <property type="protein sequence ID" value="MDQ8195865.1"/>
    <property type="molecule type" value="Genomic_DNA"/>
</dbReference>
<dbReference type="InterPro" id="IPR006406">
    <property type="entry name" value="Nic_PRibTrfase"/>
</dbReference>
<dbReference type="NCBIfam" id="TIGR01514">
    <property type="entry name" value="NAPRTase"/>
    <property type="match status" value="1"/>
</dbReference>
<comment type="caution">
    <text evidence="11">The sequence shown here is derived from an EMBL/GenBank/DDBJ whole genome shotgun (WGS) entry which is preliminary data.</text>
</comment>
<gene>
    <name evidence="7 11" type="primary">pncB</name>
    <name evidence="11" type="ORF">QEH59_15635</name>
</gene>
<evidence type="ECO:0000313" key="11">
    <source>
        <dbReference type="EMBL" id="MDQ8195865.1"/>
    </source>
</evidence>
<keyword evidence="5 7" id="KW-0436">Ligase</keyword>
<dbReference type="Pfam" id="PF17767">
    <property type="entry name" value="NAPRTase_N"/>
    <property type="match status" value="1"/>
</dbReference>
<dbReference type="GO" id="GO:0016757">
    <property type="term" value="F:glycosyltransferase activity"/>
    <property type="evidence" value="ECO:0007669"/>
    <property type="project" value="UniProtKB-KW"/>
</dbReference>
<evidence type="ECO:0000313" key="12">
    <source>
        <dbReference type="Proteomes" id="UP001243717"/>
    </source>
</evidence>
<evidence type="ECO:0000256" key="7">
    <source>
        <dbReference type="HAMAP-Rule" id="MF_00570"/>
    </source>
</evidence>
<evidence type="ECO:0000256" key="3">
    <source>
        <dbReference type="ARBA" id="ARBA00013236"/>
    </source>
</evidence>
<comment type="function">
    <text evidence="7 8">Catalyzes the synthesis of beta-nicotinate D-ribonucleotide from nicotinate and 5-phospho-D-ribose 1-phosphate at the expense of ATP.</text>
</comment>
<dbReference type="InterPro" id="IPR007229">
    <property type="entry name" value="Nic_PRibTrfase-Fam"/>
</dbReference>
<dbReference type="SUPFAM" id="SSF54675">
    <property type="entry name" value="Nicotinate/Quinolinate PRTase N-terminal domain-like"/>
    <property type="match status" value="1"/>
</dbReference>
<keyword evidence="4 7" id="KW-0597">Phosphoprotein</keyword>
<comment type="pathway">
    <text evidence="1 7 8">Cofactor biosynthesis; NAD(+) biosynthesis; nicotinate D-ribonucleotide from nicotinate: step 1/1.</text>
</comment>
<evidence type="ECO:0000259" key="10">
    <source>
        <dbReference type="Pfam" id="PF17767"/>
    </source>
</evidence>
<dbReference type="InterPro" id="IPR040727">
    <property type="entry name" value="NAPRTase_N"/>
</dbReference>
<dbReference type="EC" id="6.3.4.21" evidence="3 7"/>
<evidence type="ECO:0000256" key="2">
    <source>
        <dbReference type="ARBA" id="ARBA00010897"/>
    </source>
</evidence>